<evidence type="ECO:0000256" key="1">
    <source>
        <dbReference type="SAM" id="Phobius"/>
    </source>
</evidence>
<dbReference type="InterPro" id="IPR027417">
    <property type="entry name" value="P-loop_NTPase"/>
</dbReference>
<evidence type="ECO:0000313" key="3">
    <source>
        <dbReference type="EMBL" id="SNR56999.1"/>
    </source>
</evidence>
<sequence>MGGQTATVAAVFLLIIVLCAVFGPMLLEQESSRQNLRGRNAPPFDLARGWLLVLGGDQLGRPLLAVIVLYMLDRSVGNIILVLAITGIPACLRTTRAEVLQVRDLSVTFHTARGPVQAVKNVSWSINKGEVLAILGESGSGNPSRRRPSWI</sequence>
<protein>
    <submittedName>
        <fullName evidence="3">N-terminal TM domain of oligopeptide transport permease C</fullName>
    </submittedName>
</protein>
<feature type="transmembrane region" description="Helical" evidence="1">
    <location>
        <begin position="6"/>
        <end position="27"/>
    </location>
</feature>
<feature type="domain" description="Oligopeptide transport permease C-like N-terminal" evidence="2">
    <location>
        <begin position="5"/>
        <end position="43"/>
    </location>
</feature>
<dbReference type="GO" id="GO:0005886">
    <property type="term" value="C:plasma membrane"/>
    <property type="evidence" value="ECO:0007669"/>
    <property type="project" value="UniProtKB-SubCell"/>
</dbReference>
<evidence type="ECO:0000313" key="4">
    <source>
        <dbReference type="Proteomes" id="UP000198417"/>
    </source>
</evidence>
<evidence type="ECO:0000259" key="2">
    <source>
        <dbReference type="Pfam" id="PF12911"/>
    </source>
</evidence>
<organism evidence="3 4">
    <name type="scientific">Puniceibacterium sediminis</name>
    <dbReference type="NCBI Taxonomy" id="1608407"/>
    <lineage>
        <taxon>Bacteria</taxon>
        <taxon>Pseudomonadati</taxon>
        <taxon>Pseudomonadota</taxon>
        <taxon>Alphaproteobacteria</taxon>
        <taxon>Rhodobacterales</taxon>
        <taxon>Paracoccaceae</taxon>
        <taxon>Puniceibacterium</taxon>
    </lineage>
</organism>
<accession>A0A238XGF1</accession>
<keyword evidence="1" id="KW-0812">Transmembrane</keyword>
<reference evidence="3 4" key="1">
    <citation type="submission" date="2017-06" db="EMBL/GenBank/DDBJ databases">
        <authorList>
            <person name="Kim H.J."/>
            <person name="Triplett B.A."/>
        </authorList>
    </citation>
    <scope>NUCLEOTIDE SEQUENCE [LARGE SCALE GENOMIC DNA]</scope>
    <source>
        <strain evidence="3 4">DSM 29052</strain>
    </source>
</reference>
<proteinExistence type="predicted"/>
<dbReference type="Proteomes" id="UP000198417">
    <property type="component" value="Unassembled WGS sequence"/>
</dbReference>
<dbReference type="RefSeq" id="WP_245840939.1">
    <property type="nucleotide sequence ID" value="NZ_FZNN01000010.1"/>
</dbReference>
<keyword evidence="4" id="KW-1185">Reference proteome</keyword>
<keyword evidence="1" id="KW-1133">Transmembrane helix</keyword>
<keyword evidence="1" id="KW-0472">Membrane</keyword>
<dbReference type="AlphaFoldDB" id="A0A238XGF1"/>
<dbReference type="SUPFAM" id="SSF52540">
    <property type="entry name" value="P-loop containing nucleoside triphosphate hydrolases"/>
    <property type="match status" value="1"/>
</dbReference>
<name>A0A238XGF1_9RHOB</name>
<dbReference type="Pfam" id="PF12911">
    <property type="entry name" value="OppC_N"/>
    <property type="match status" value="1"/>
</dbReference>
<dbReference type="Gene3D" id="3.40.50.300">
    <property type="entry name" value="P-loop containing nucleotide triphosphate hydrolases"/>
    <property type="match status" value="1"/>
</dbReference>
<dbReference type="InterPro" id="IPR025966">
    <property type="entry name" value="OppC_N"/>
</dbReference>
<dbReference type="EMBL" id="FZNN01000010">
    <property type="protein sequence ID" value="SNR56999.1"/>
    <property type="molecule type" value="Genomic_DNA"/>
</dbReference>
<gene>
    <name evidence="3" type="ORF">SAMN06265370_110151</name>
</gene>